<feature type="transmembrane region" description="Helical" evidence="2">
    <location>
        <begin position="228"/>
        <end position="249"/>
    </location>
</feature>
<sequence length="660" mass="73982">MLLYIAAKAFPLRTFVVRVQPNETIARIRAQLLHILYELGRDSEQFRLRYKGQYLRDAYTCEDYKISESALLKMIPLSSKAQSALDDISISGTSDAASSSTGLLPDVHEALTKEVRLFTRRERLLFHFKSLQYVLFMGSVLSFFSTHWYSAVWSVAIWAFAVKFSPSFTRYSGFIGKQSVYKTQFCVIYGTGSLASAAAFVYFATVEISRLAMHGCKNPSYPDTCSSAALYSAIFFCIHSICLLIAAILSWQLLWNMKVEYGDYVEKCLVQNRDIEQLMQAARQHGVKVPRIAAFELATMAAASDDNKFRIVAEGGLEVLTRLALCSDEPTQEHAVETLAELMTIPAIQDTFVEMGGVRTLTALLRSKNHRTVYQVASAISYIVSDSEENKSVVVAEHGLEDLCYAANTDNLACQRLIAGVFLELVFDTDIRNQIASLNTPAEALIKLCKSPDPETKKFALQTFELLAIESSDMICAQASDHCEELLKHLLELPSTTGDTKTYILAGKILLYFAENKQSCEMMLDEPNCKKSLMRYARCHDPIMQKVIVKIIFCTLESSDLRYKAEQLELGKILTDIRDQAVDRETWDMADQALQLLSSEDDILGMPEMSTKEKMDKMSAQPKVDELKREMGGSRSSLRSRVSLHSSTSGSLSDMTKEPQ</sequence>
<organism evidence="4 5">
    <name type="scientific">Ridgeia piscesae</name>
    <name type="common">Tubeworm</name>
    <dbReference type="NCBI Taxonomy" id="27915"/>
    <lineage>
        <taxon>Eukaryota</taxon>
        <taxon>Metazoa</taxon>
        <taxon>Spiralia</taxon>
        <taxon>Lophotrochozoa</taxon>
        <taxon>Annelida</taxon>
        <taxon>Polychaeta</taxon>
        <taxon>Sedentaria</taxon>
        <taxon>Canalipalpata</taxon>
        <taxon>Sabellida</taxon>
        <taxon>Siboglinidae</taxon>
        <taxon>Ridgeia</taxon>
    </lineage>
</organism>
<protein>
    <recommendedName>
        <fullName evidence="3">Ubiquitin-like domain-containing protein</fullName>
    </recommendedName>
</protein>
<dbReference type="InterPro" id="IPR000626">
    <property type="entry name" value="Ubiquitin-like_dom"/>
</dbReference>
<dbReference type="SUPFAM" id="SSF54236">
    <property type="entry name" value="Ubiquitin-like"/>
    <property type="match status" value="1"/>
</dbReference>
<dbReference type="Gene3D" id="1.25.10.10">
    <property type="entry name" value="Leucine-rich Repeat Variant"/>
    <property type="match status" value="1"/>
</dbReference>
<feature type="region of interest" description="Disordered" evidence="1">
    <location>
        <begin position="610"/>
        <end position="660"/>
    </location>
</feature>
<dbReference type="SUPFAM" id="SSF48371">
    <property type="entry name" value="ARM repeat"/>
    <property type="match status" value="1"/>
</dbReference>
<dbReference type="EMBL" id="JAODUO010001224">
    <property type="protein sequence ID" value="KAK2168581.1"/>
    <property type="molecule type" value="Genomic_DNA"/>
</dbReference>
<dbReference type="InterPro" id="IPR029071">
    <property type="entry name" value="Ubiquitin-like_domsf"/>
</dbReference>
<feature type="compositionally biased region" description="Basic and acidic residues" evidence="1">
    <location>
        <begin position="610"/>
        <end position="632"/>
    </location>
</feature>
<feature type="compositionally biased region" description="Low complexity" evidence="1">
    <location>
        <begin position="633"/>
        <end position="653"/>
    </location>
</feature>
<keyword evidence="2" id="KW-1133">Transmembrane helix</keyword>
<keyword evidence="5" id="KW-1185">Reference proteome</keyword>
<feature type="transmembrane region" description="Helical" evidence="2">
    <location>
        <begin position="185"/>
        <end position="204"/>
    </location>
</feature>
<feature type="domain" description="Ubiquitin-like" evidence="3">
    <location>
        <begin position="3"/>
        <end position="75"/>
    </location>
</feature>
<dbReference type="InterPro" id="IPR011989">
    <property type="entry name" value="ARM-like"/>
</dbReference>
<keyword evidence="2" id="KW-0812">Transmembrane</keyword>
<dbReference type="PROSITE" id="PS50053">
    <property type="entry name" value="UBIQUITIN_2"/>
    <property type="match status" value="1"/>
</dbReference>
<dbReference type="Pfam" id="PF00240">
    <property type="entry name" value="ubiquitin"/>
    <property type="match status" value="1"/>
</dbReference>
<reference evidence="4" key="1">
    <citation type="journal article" date="2023" name="Mol. Biol. Evol.">
        <title>Third-Generation Sequencing Reveals the Adaptive Role of the Epigenome in Three Deep-Sea Polychaetes.</title>
        <authorList>
            <person name="Perez M."/>
            <person name="Aroh O."/>
            <person name="Sun Y."/>
            <person name="Lan Y."/>
            <person name="Juniper S.K."/>
            <person name="Young C.R."/>
            <person name="Angers B."/>
            <person name="Qian P.Y."/>
        </authorList>
    </citation>
    <scope>NUCLEOTIDE SEQUENCE</scope>
    <source>
        <strain evidence="4">R07B-5</strain>
    </source>
</reference>
<dbReference type="SMART" id="SM00185">
    <property type="entry name" value="ARM"/>
    <property type="match status" value="2"/>
</dbReference>
<dbReference type="AlphaFoldDB" id="A0AAD9NHL6"/>
<dbReference type="SMART" id="SM00213">
    <property type="entry name" value="UBQ"/>
    <property type="match status" value="1"/>
</dbReference>
<keyword evidence="2" id="KW-0472">Membrane</keyword>
<dbReference type="Proteomes" id="UP001209878">
    <property type="component" value="Unassembled WGS sequence"/>
</dbReference>
<dbReference type="PANTHER" id="PTHR46043:SF13">
    <property type="entry name" value="ARM REPEAT SUPERFAMILY PROTEIN"/>
    <property type="match status" value="1"/>
</dbReference>
<evidence type="ECO:0000259" key="3">
    <source>
        <dbReference type="PROSITE" id="PS50053"/>
    </source>
</evidence>
<proteinExistence type="predicted"/>
<evidence type="ECO:0000256" key="2">
    <source>
        <dbReference type="SAM" id="Phobius"/>
    </source>
</evidence>
<evidence type="ECO:0000313" key="5">
    <source>
        <dbReference type="Proteomes" id="UP001209878"/>
    </source>
</evidence>
<dbReference type="CDD" id="cd17039">
    <property type="entry name" value="Ubl_ubiquitin_like"/>
    <property type="match status" value="1"/>
</dbReference>
<dbReference type="PANTHER" id="PTHR46043">
    <property type="entry name" value="ARM REPEAT SUPERFAMILY PROTEIN"/>
    <property type="match status" value="1"/>
</dbReference>
<dbReference type="InterPro" id="IPR016024">
    <property type="entry name" value="ARM-type_fold"/>
</dbReference>
<name>A0AAD9NHL6_RIDPI</name>
<gene>
    <name evidence="4" type="ORF">NP493_1224g00044</name>
</gene>
<accession>A0AAD9NHL6</accession>
<dbReference type="InterPro" id="IPR000225">
    <property type="entry name" value="Armadillo"/>
</dbReference>
<evidence type="ECO:0000256" key="1">
    <source>
        <dbReference type="SAM" id="MobiDB-lite"/>
    </source>
</evidence>
<comment type="caution">
    <text evidence="4">The sequence shown here is derived from an EMBL/GenBank/DDBJ whole genome shotgun (WGS) entry which is preliminary data.</text>
</comment>
<evidence type="ECO:0000313" key="4">
    <source>
        <dbReference type="EMBL" id="KAK2168581.1"/>
    </source>
</evidence>
<dbReference type="Gene3D" id="3.10.20.90">
    <property type="entry name" value="Phosphatidylinositol 3-kinase Catalytic Subunit, Chain A, domain 1"/>
    <property type="match status" value="1"/>
</dbReference>